<accession>A0AAN6EPQ5</accession>
<keyword evidence="2" id="KW-0812">Transmembrane</keyword>
<evidence type="ECO:0000313" key="3">
    <source>
        <dbReference type="EMBL" id="KAJ8987582.1"/>
    </source>
</evidence>
<feature type="compositionally biased region" description="Low complexity" evidence="1">
    <location>
        <begin position="315"/>
        <end position="330"/>
    </location>
</feature>
<dbReference type="GO" id="GO:0051285">
    <property type="term" value="C:cell cortex of cell tip"/>
    <property type="evidence" value="ECO:0007669"/>
    <property type="project" value="TreeGrafter"/>
</dbReference>
<dbReference type="AlphaFoldDB" id="A0AAN6EPQ5"/>
<name>A0AAN6EPQ5_EXODE</name>
<dbReference type="PANTHER" id="PTHR28019:SF3">
    <property type="entry name" value="INTEGRAL MEMBRANE PROTEIN (AFU_ORTHOLOGUE AFUA_6G07470)"/>
    <property type="match status" value="1"/>
</dbReference>
<sequence length="348" mass="37157">MVNAGRICCIAAPFLLSIGVLICVVLVFVAGSSSGDHGINDLYFLKINMTNLTLSSSANLVSDLTGSNTTVLGGALQTAKQSLGMKDYYTVYLRSYCSWNGNDVYANCTSPKADFWFNPVEVWGLNDTGISVDDYLPKTFRDGLSTYHAASKAMFVLYVVGLAATCLTLLVGISAIFSRWGSFFTTFFAAAMAVLVIGASGTATAIHVVLEIALNDTLKKDFGIRSSVGKSAFVVTWIAAALATAGAFFWLLSVCCCSGRSPYHPGSKEARRTRAEKTPYTYERVGSPYLGPSDHQAVPLTNMNHQQGPAGGYAGYAPGAGPQAGPHYQQSYPPQKGAAYEPYRSQDV</sequence>
<dbReference type="GO" id="GO:0005886">
    <property type="term" value="C:plasma membrane"/>
    <property type="evidence" value="ECO:0007669"/>
    <property type="project" value="InterPro"/>
</dbReference>
<evidence type="ECO:0000256" key="1">
    <source>
        <dbReference type="SAM" id="MobiDB-lite"/>
    </source>
</evidence>
<dbReference type="Pfam" id="PF06687">
    <property type="entry name" value="SUR7"/>
    <property type="match status" value="1"/>
</dbReference>
<keyword evidence="2" id="KW-1133">Transmembrane helix</keyword>
<reference evidence="3" key="1">
    <citation type="submission" date="2023-01" db="EMBL/GenBank/DDBJ databases">
        <title>Exophiala dermititidis isolated from Cystic Fibrosis Patient.</title>
        <authorList>
            <person name="Kurbessoian T."/>
            <person name="Crocker A."/>
            <person name="Murante D."/>
            <person name="Hogan D.A."/>
            <person name="Stajich J.E."/>
        </authorList>
    </citation>
    <scope>NUCLEOTIDE SEQUENCE</scope>
    <source>
        <strain evidence="3">Ex8</strain>
    </source>
</reference>
<proteinExistence type="predicted"/>
<feature type="transmembrane region" description="Helical" evidence="2">
    <location>
        <begin position="155"/>
        <end position="177"/>
    </location>
</feature>
<dbReference type="EMBL" id="JAJGCB010000024">
    <property type="protein sequence ID" value="KAJ8987582.1"/>
    <property type="molecule type" value="Genomic_DNA"/>
</dbReference>
<comment type="caution">
    <text evidence="3">The sequence shown here is derived from an EMBL/GenBank/DDBJ whole genome shotgun (WGS) entry which is preliminary data.</text>
</comment>
<feature type="transmembrane region" description="Helical" evidence="2">
    <location>
        <begin position="12"/>
        <end position="30"/>
    </location>
</feature>
<dbReference type="InterPro" id="IPR052413">
    <property type="entry name" value="SUR7_domain"/>
</dbReference>
<gene>
    <name evidence="3" type="ORF">HRR80_008480</name>
</gene>
<protein>
    <recommendedName>
        <fullName evidence="5">SUR7 protein</fullName>
    </recommendedName>
</protein>
<organism evidence="3 4">
    <name type="scientific">Exophiala dermatitidis</name>
    <name type="common">Black yeast-like fungus</name>
    <name type="synonym">Wangiella dermatitidis</name>
    <dbReference type="NCBI Taxonomy" id="5970"/>
    <lineage>
        <taxon>Eukaryota</taxon>
        <taxon>Fungi</taxon>
        <taxon>Dikarya</taxon>
        <taxon>Ascomycota</taxon>
        <taxon>Pezizomycotina</taxon>
        <taxon>Eurotiomycetes</taxon>
        <taxon>Chaetothyriomycetidae</taxon>
        <taxon>Chaetothyriales</taxon>
        <taxon>Herpotrichiellaceae</taxon>
        <taxon>Exophiala</taxon>
    </lineage>
</organism>
<feature type="transmembrane region" description="Helical" evidence="2">
    <location>
        <begin position="231"/>
        <end position="252"/>
    </location>
</feature>
<dbReference type="Proteomes" id="UP001161757">
    <property type="component" value="Unassembled WGS sequence"/>
</dbReference>
<dbReference type="GO" id="GO:0031505">
    <property type="term" value="P:fungal-type cell wall organization"/>
    <property type="evidence" value="ECO:0007669"/>
    <property type="project" value="TreeGrafter"/>
</dbReference>
<evidence type="ECO:0008006" key="5">
    <source>
        <dbReference type="Google" id="ProtNLM"/>
    </source>
</evidence>
<dbReference type="PANTHER" id="PTHR28019">
    <property type="entry name" value="CELL MEMBRANE PROTEIN YLR413W-RELATED"/>
    <property type="match status" value="1"/>
</dbReference>
<dbReference type="InterPro" id="IPR009571">
    <property type="entry name" value="SUR7/Rim9-like_fungi"/>
</dbReference>
<evidence type="ECO:0000256" key="2">
    <source>
        <dbReference type="SAM" id="Phobius"/>
    </source>
</evidence>
<evidence type="ECO:0000313" key="4">
    <source>
        <dbReference type="Proteomes" id="UP001161757"/>
    </source>
</evidence>
<keyword evidence="2" id="KW-0472">Membrane</keyword>
<feature type="region of interest" description="Disordered" evidence="1">
    <location>
        <begin position="304"/>
        <end position="348"/>
    </location>
</feature>
<feature type="transmembrane region" description="Helical" evidence="2">
    <location>
        <begin position="183"/>
        <end position="210"/>
    </location>
</feature>